<dbReference type="Gene3D" id="3.30.420.40">
    <property type="match status" value="1"/>
</dbReference>
<dbReference type="WBParaSite" id="Pan_g15199.t3">
    <property type="protein sequence ID" value="Pan_g15199.t3"/>
    <property type="gene ID" value="Pan_g15199"/>
</dbReference>
<evidence type="ECO:0000313" key="4">
    <source>
        <dbReference type="WBParaSite" id="Pan_g15199.t3"/>
    </source>
</evidence>
<evidence type="ECO:0000313" key="3">
    <source>
        <dbReference type="Proteomes" id="UP000492821"/>
    </source>
</evidence>
<evidence type="ECO:0000256" key="2">
    <source>
        <dbReference type="SAM" id="Phobius"/>
    </source>
</evidence>
<protein>
    <submittedName>
        <fullName evidence="4">FHA domain-containing protein</fullName>
    </submittedName>
</protein>
<dbReference type="InterPro" id="IPR043129">
    <property type="entry name" value="ATPase_NBD"/>
</dbReference>
<sequence length="1164" mass="127860">MGPPTYVVFVVLLLVSSFVEAIVIKGTDVHVSRYTFLYIGIANVVIFIVTLIAVVSMLVYRSKRQQHKLEVAEEEECALLDKVDQSARSRPDLDNNIGPEQTPLLTKVVPSVLPKVSATESVSVSTAPCGVSRWFFVPLLHALHRAMEPQIPQCTAAIGIGGFVIGLLPNNKDSIDDRFIRRVTRDNVEDSALSSHPFLSADECVRRLEACLDTYAGRITQIVLIDLYRRAADVHERVIEVARTRAPLVKIITARQAQLAYAMNVVSGNPESALMVTFLPNLIELQAISRRNGRYIPNNYQRLQPIEYSLNRIHYQISCHRPSCIVILADDDEAIRDLVMTFMSSLPNQIQCVIKYMDYWPGQFIDGGILTALRPNLVTDICPGFYGTVLYSGAYQDAHFQPEGKPIPLKIKSGFKSVQQVNLFYDSGVAVLTNTLLKTPKSYVYHPGIQLNGDPDQIIVEVDENGVVSVPMEARVAAPVVPTPQPSSESRQMVIDLRSGQSLIYNGADKANTRWQRALSSNAKTSMNNLLEGVEYIVRVSRAIRIILISEIYEIVDRLALPSAVEDISMLPHFNATVWFGISKIVEAIDPANPPTTVALGLVRPDGKSKEMVFKRFNPNTFTLTTTVASPEEAASVHADLSIAVVCAKKKEQAPSILKVRGYQIILAPDWEEIILEGALFKLINPAVYVNLDPERPTASVRPHSRQQGSYAAIPTSSVASEIPSRFVIELHVENGCRLLAMCADGREVAVPDSEGRTWSPLCISLSSDLIKTGHAAYADLAVYPQCVIHGILPFLGLHPNEVIVPDSQFVLRLRPGTGTFIMAVQTARGNFQVVQEHFIGTHLLAKKRLAQARYGSGATINLIRVPSNFGPNQYRIIKDAIEYAELGSVRIENARAFEEKFRPTAAFTLTPLPTFYSRPSFGRLMSPLTLLLVSLGIAAAAELKSAVQGLHCANNQVVNKVTFYEDGAIEAECGPIPCGNAGGPCIEEQASCKLNTPYVFSGMKWAENGKSLALRCCTLNVGNKMYVGTDTVSQGSFYSGGVVATKDKYGHGGTEYDFVSGIRAEQNGLRIWVHRIMCASEQPVASEPAGAPVEVRRAPAKIDGTPTAVSENRSLSFEKRRQYLVRQLAESQDTPVQSAAVEEPVNPLRYRPRSSRSADPLVL</sequence>
<organism evidence="3 4">
    <name type="scientific">Panagrellus redivivus</name>
    <name type="common">Microworm</name>
    <dbReference type="NCBI Taxonomy" id="6233"/>
    <lineage>
        <taxon>Eukaryota</taxon>
        <taxon>Metazoa</taxon>
        <taxon>Ecdysozoa</taxon>
        <taxon>Nematoda</taxon>
        <taxon>Chromadorea</taxon>
        <taxon>Rhabditida</taxon>
        <taxon>Tylenchina</taxon>
        <taxon>Panagrolaimomorpha</taxon>
        <taxon>Panagrolaimoidea</taxon>
        <taxon>Panagrolaimidae</taxon>
        <taxon>Panagrellus</taxon>
    </lineage>
</organism>
<proteinExistence type="predicted"/>
<keyword evidence="2" id="KW-0472">Membrane</keyword>
<feature type="transmembrane region" description="Helical" evidence="2">
    <location>
        <begin position="36"/>
        <end position="60"/>
    </location>
</feature>
<reference evidence="3" key="1">
    <citation type="journal article" date="2013" name="Genetics">
        <title>The draft genome and transcriptome of Panagrellus redivivus are shaped by the harsh demands of a free-living lifestyle.</title>
        <authorList>
            <person name="Srinivasan J."/>
            <person name="Dillman A.R."/>
            <person name="Macchietto M.G."/>
            <person name="Heikkinen L."/>
            <person name="Lakso M."/>
            <person name="Fracchia K.M."/>
            <person name="Antoshechkin I."/>
            <person name="Mortazavi A."/>
            <person name="Wong G."/>
            <person name="Sternberg P.W."/>
        </authorList>
    </citation>
    <scope>NUCLEOTIDE SEQUENCE [LARGE SCALE GENOMIC DNA]</scope>
    <source>
        <strain evidence="3">MT8872</strain>
    </source>
</reference>
<keyword evidence="3" id="KW-1185">Reference proteome</keyword>
<dbReference type="SUPFAM" id="SSF53067">
    <property type="entry name" value="Actin-like ATPase domain"/>
    <property type="match status" value="1"/>
</dbReference>
<dbReference type="Gene3D" id="3.30.30.30">
    <property type="match status" value="1"/>
</dbReference>
<feature type="region of interest" description="Disordered" evidence="1">
    <location>
        <begin position="1129"/>
        <end position="1164"/>
    </location>
</feature>
<name>A0A7E4V0S6_PANRE</name>
<keyword evidence="2" id="KW-1133">Transmembrane helix</keyword>
<dbReference type="Proteomes" id="UP000492821">
    <property type="component" value="Unassembled WGS sequence"/>
</dbReference>
<keyword evidence="2" id="KW-0812">Transmembrane</keyword>
<accession>A0A7E4V0S6</accession>
<evidence type="ECO:0000256" key="1">
    <source>
        <dbReference type="SAM" id="MobiDB-lite"/>
    </source>
</evidence>
<reference evidence="4" key="2">
    <citation type="submission" date="2020-10" db="UniProtKB">
        <authorList>
            <consortium name="WormBaseParasite"/>
        </authorList>
    </citation>
    <scope>IDENTIFICATION</scope>
</reference>
<dbReference type="AlphaFoldDB" id="A0A7E4V0S6"/>
<feature type="transmembrane region" description="Helical" evidence="2">
    <location>
        <begin position="6"/>
        <end position="24"/>
    </location>
</feature>